<dbReference type="AlphaFoldDB" id="A0A0U0W4F1"/>
<dbReference type="Proteomes" id="UP000198875">
    <property type="component" value="Unassembled WGS sequence"/>
</dbReference>
<accession>A0A0U0W4F1</accession>
<evidence type="ECO:0000256" key="1">
    <source>
        <dbReference type="SAM" id="MobiDB-lite"/>
    </source>
</evidence>
<name>A0A0U0W4F1_MYCBE</name>
<evidence type="ECO:0000313" key="2">
    <source>
        <dbReference type="EMBL" id="CPR03058.1"/>
    </source>
</evidence>
<feature type="compositionally biased region" description="Basic and acidic residues" evidence="1">
    <location>
        <begin position="1"/>
        <end position="44"/>
    </location>
</feature>
<feature type="compositionally biased region" description="Basic and acidic residues" evidence="1">
    <location>
        <begin position="114"/>
        <end position="137"/>
    </location>
</feature>
<reference evidence="2 3" key="1">
    <citation type="submission" date="2015-03" db="EMBL/GenBank/DDBJ databases">
        <authorList>
            <person name="Murphy D."/>
        </authorList>
    </citation>
    <scope>NUCLEOTIDE SEQUENCE [LARGE SCALE GENOMIC DNA]</scope>
    <source>
        <strain evidence="2 3">DSM 44277</strain>
    </source>
</reference>
<proteinExistence type="predicted"/>
<evidence type="ECO:0000313" key="3">
    <source>
        <dbReference type="Proteomes" id="UP000198875"/>
    </source>
</evidence>
<feature type="region of interest" description="Disordered" evidence="1">
    <location>
        <begin position="1"/>
        <end position="149"/>
    </location>
</feature>
<protein>
    <submittedName>
        <fullName evidence="2">Uncharacterized protein</fullName>
    </submittedName>
</protein>
<sequence>MTVQDDKAADRQDGPEGAQHADREANDEAGARDNSKPTEHDSGRADGSLPEMPEVDENAKNAASEMMGAYEEKPTIVLPGSGGTVSGTAVNDWLDDEGNPKYEVPDGADSSEADQARNDEKKKEQIEKDKELNKKLAEAASSENKGEKD</sequence>
<dbReference type="EMBL" id="CSTD01000001">
    <property type="protein sequence ID" value="CPR03058.1"/>
    <property type="molecule type" value="Genomic_DNA"/>
</dbReference>
<organism evidence="2 3">
    <name type="scientific">Mycobacterium bohemicum DSM 44277</name>
    <dbReference type="NCBI Taxonomy" id="1236609"/>
    <lineage>
        <taxon>Bacteria</taxon>
        <taxon>Bacillati</taxon>
        <taxon>Actinomycetota</taxon>
        <taxon>Actinomycetes</taxon>
        <taxon>Mycobacteriales</taxon>
        <taxon>Mycobacteriaceae</taxon>
        <taxon>Mycobacterium</taxon>
    </lineage>
</organism>
<gene>
    <name evidence="2" type="ORF">BN971_00258</name>
</gene>